<evidence type="ECO:0000256" key="1">
    <source>
        <dbReference type="ARBA" id="ARBA00023015"/>
    </source>
</evidence>
<dbReference type="InterPro" id="IPR053142">
    <property type="entry name" value="PchR_regulatory_protein"/>
</dbReference>
<reference evidence="5" key="1">
    <citation type="submission" date="2016-04" db="EMBL/GenBank/DDBJ databases">
        <authorList>
            <person name="Chen L."/>
            <person name="Zhuang W."/>
            <person name="Wang G."/>
        </authorList>
    </citation>
    <scope>NUCLEOTIDE SEQUENCE [LARGE SCALE GENOMIC DNA]</scope>
    <source>
        <strain evidence="5">208</strain>
    </source>
</reference>
<dbReference type="InterPro" id="IPR018060">
    <property type="entry name" value="HTH_AraC"/>
</dbReference>
<evidence type="ECO:0000313" key="5">
    <source>
        <dbReference type="Proteomes" id="UP000192276"/>
    </source>
</evidence>
<dbReference type="Proteomes" id="UP000192276">
    <property type="component" value="Unassembled WGS sequence"/>
</dbReference>
<dbReference type="GO" id="GO:0043565">
    <property type="term" value="F:sequence-specific DNA binding"/>
    <property type="evidence" value="ECO:0007669"/>
    <property type="project" value="InterPro"/>
</dbReference>
<keyword evidence="1" id="KW-0805">Transcription regulation</keyword>
<dbReference type="PANTHER" id="PTHR47893">
    <property type="entry name" value="REGULATORY PROTEIN PCHR"/>
    <property type="match status" value="1"/>
</dbReference>
<dbReference type="PANTHER" id="PTHR47893:SF1">
    <property type="entry name" value="REGULATORY PROTEIN PCHR"/>
    <property type="match status" value="1"/>
</dbReference>
<proteinExistence type="predicted"/>
<feature type="domain" description="HTH araC/xylS-type" evidence="3">
    <location>
        <begin position="15"/>
        <end position="112"/>
    </location>
</feature>
<keyword evidence="5" id="KW-1185">Reference proteome</keyword>
<dbReference type="PROSITE" id="PS01124">
    <property type="entry name" value="HTH_ARAC_FAMILY_2"/>
    <property type="match status" value="1"/>
</dbReference>
<sequence length="122" mass="14243">MYQIHLSLKDLQKVRDAAQIIIERIEHHYTIPELAELVDVPEKKLKAGFRQLFDKGAFRFRCDYLWNKVKGLLLEDKPLKSIAQDTGFKDKSALIKAFKNEFGVTPVQWKKDQENNVIKQEG</sequence>
<organism evidence="4 5">
    <name type="scientific">Niastella populi</name>
    <dbReference type="NCBI Taxonomy" id="550983"/>
    <lineage>
        <taxon>Bacteria</taxon>
        <taxon>Pseudomonadati</taxon>
        <taxon>Bacteroidota</taxon>
        <taxon>Chitinophagia</taxon>
        <taxon>Chitinophagales</taxon>
        <taxon>Chitinophagaceae</taxon>
        <taxon>Niastella</taxon>
    </lineage>
</organism>
<dbReference type="Gene3D" id="1.10.10.60">
    <property type="entry name" value="Homeodomain-like"/>
    <property type="match status" value="1"/>
</dbReference>
<name>A0A1V9GCT7_9BACT</name>
<dbReference type="STRING" id="550983.A4R26_00910"/>
<comment type="caution">
    <text evidence="4">The sequence shown here is derived from an EMBL/GenBank/DDBJ whole genome shotgun (WGS) entry which is preliminary data.</text>
</comment>
<dbReference type="OrthoDB" id="799767at2"/>
<dbReference type="InterPro" id="IPR009057">
    <property type="entry name" value="Homeodomain-like_sf"/>
</dbReference>
<protein>
    <recommendedName>
        <fullName evidence="3">HTH araC/xylS-type domain-containing protein</fullName>
    </recommendedName>
</protein>
<dbReference type="SUPFAM" id="SSF46689">
    <property type="entry name" value="Homeodomain-like"/>
    <property type="match status" value="1"/>
</dbReference>
<dbReference type="SMART" id="SM00342">
    <property type="entry name" value="HTH_ARAC"/>
    <property type="match status" value="1"/>
</dbReference>
<dbReference type="RefSeq" id="WP_081158703.1">
    <property type="nucleotide sequence ID" value="NZ_LWBP01000001.1"/>
</dbReference>
<evidence type="ECO:0000256" key="2">
    <source>
        <dbReference type="ARBA" id="ARBA00023163"/>
    </source>
</evidence>
<keyword evidence="2" id="KW-0804">Transcription</keyword>
<evidence type="ECO:0000313" key="4">
    <source>
        <dbReference type="EMBL" id="OQP68400.1"/>
    </source>
</evidence>
<dbReference type="AlphaFoldDB" id="A0A1V9GCT7"/>
<dbReference type="EMBL" id="LWBP01000001">
    <property type="protein sequence ID" value="OQP68400.1"/>
    <property type="molecule type" value="Genomic_DNA"/>
</dbReference>
<gene>
    <name evidence="4" type="ORF">A4R26_00910</name>
</gene>
<dbReference type="Pfam" id="PF12833">
    <property type="entry name" value="HTH_18"/>
    <property type="match status" value="1"/>
</dbReference>
<evidence type="ECO:0000259" key="3">
    <source>
        <dbReference type="PROSITE" id="PS01124"/>
    </source>
</evidence>
<accession>A0A1V9GCT7</accession>
<dbReference type="GO" id="GO:0003700">
    <property type="term" value="F:DNA-binding transcription factor activity"/>
    <property type="evidence" value="ECO:0007669"/>
    <property type="project" value="InterPro"/>
</dbReference>